<dbReference type="RefSeq" id="WP_311660071.1">
    <property type="nucleotide sequence ID" value="NZ_JAVREX010000012.1"/>
</dbReference>
<keyword evidence="2" id="KW-1185">Reference proteome</keyword>
<organism evidence="1 2">
    <name type="scientific">Streptomyces salyersiae</name>
    <dbReference type="NCBI Taxonomy" id="3075530"/>
    <lineage>
        <taxon>Bacteria</taxon>
        <taxon>Bacillati</taxon>
        <taxon>Actinomycetota</taxon>
        <taxon>Actinomycetes</taxon>
        <taxon>Kitasatosporales</taxon>
        <taxon>Streptomycetaceae</taxon>
        <taxon>Streptomyces</taxon>
    </lineage>
</organism>
<dbReference type="EMBL" id="JAVREX010000012">
    <property type="protein sequence ID" value="MDT0430964.1"/>
    <property type="molecule type" value="Genomic_DNA"/>
</dbReference>
<dbReference type="Proteomes" id="UP001183777">
    <property type="component" value="Unassembled WGS sequence"/>
</dbReference>
<dbReference type="InterPro" id="IPR023375">
    <property type="entry name" value="ADC_dom_sf"/>
</dbReference>
<dbReference type="Gene3D" id="2.40.400.10">
    <property type="entry name" value="Acetoacetate decarboxylase-like"/>
    <property type="match status" value="1"/>
</dbReference>
<reference evidence="2" key="1">
    <citation type="submission" date="2023-07" db="EMBL/GenBank/DDBJ databases">
        <title>30 novel species of actinomycetes from the DSMZ collection.</title>
        <authorList>
            <person name="Nouioui I."/>
        </authorList>
    </citation>
    <scope>NUCLEOTIDE SEQUENCE [LARGE SCALE GENOMIC DNA]</scope>
    <source>
        <strain evidence="2">DSM 41770</strain>
    </source>
</reference>
<protein>
    <submittedName>
        <fullName evidence="1">Acetoacetate decarboxylase family protein</fullName>
    </submittedName>
</protein>
<dbReference type="SUPFAM" id="SSF160104">
    <property type="entry name" value="Acetoacetate decarboxylase-like"/>
    <property type="match status" value="1"/>
</dbReference>
<evidence type="ECO:0000313" key="2">
    <source>
        <dbReference type="Proteomes" id="UP001183777"/>
    </source>
</evidence>
<evidence type="ECO:0000313" key="1">
    <source>
        <dbReference type="EMBL" id="MDT0430964.1"/>
    </source>
</evidence>
<gene>
    <name evidence="1" type="ORF">RM649_25385</name>
</gene>
<dbReference type="Pfam" id="PF06314">
    <property type="entry name" value="ADC"/>
    <property type="match status" value="1"/>
</dbReference>
<proteinExistence type="predicted"/>
<comment type="caution">
    <text evidence="1">The sequence shown here is derived from an EMBL/GenBank/DDBJ whole genome shotgun (WGS) entry which is preliminary data.</text>
</comment>
<sequence>MRGAWTGPARLELLAHALAPLADLPVREVVSASHLLTDLTPGQPEVVHDYLAR</sequence>
<name>A0ABU2RUC6_9ACTN</name>
<accession>A0ABU2RUC6</accession>
<dbReference type="InterPro" id="IPR010451">
    <property type="entry name" value="Acetoacetate_decarboxylase"/>
</dbReference>